<keyword evidence="3" id="KW-1185">Reference proteome</keyword>
<dbReference type="InterPro" id="IPR010982">
    <property type="entry name" value="Lambda_DNA-bd_dom_sf"/>
</dbReference>
<name>A0A848KHI1_9NOCA</name>
<dbReference type="Pfam" id="PF13560">
    <property type="entry name" value="HTH_31"/>
    <property type="match status" value="1"/>
</dbReference>
<reference evidence="2 3" key="1">
    <citation type="submission" date="2019-05" db="EMBL/GenBank/DDBJ databases">
        <authorList>
            <person name="Lee S.D."/>
        </authorList>
    </citation>
    <scope>NUCLEOTIDE SEQUENCE [LARGE SCALE GENOMIC DNA]</scope>
    <source>
        <strain evidence="2 3">YC2-7</strain>
    </source>
</reference>
<sequence>MAKSEFGQFLISRRARLNPGDVGLPDSGRRRTPGLRREEVAALAGVSVDYLARLEQGRDSNPSVSIIGALADTLQLDDAERKHFGWLAITSDNKSACPGDTPADEKLSPAVEAILYSVDTAAFVIGRNLDVVGWNEHWEKFATPLGLLDESARRNLAWHTFAAPTAPKMIRNWAEVADSYTSRLRAATVRWPNDSELNRTIEELQQFPEFARRWEEHLVDDKTGGVLRIAHPRNGNVEFEYETLELSDLCLVVWLTERSAARANVLRLVEDRAVND</sequence>
<gene>
    <name evidence="2" type="ORF">FGL95_24535</name>
</gene>
<comment type="caution">
    <text evidence="2">The sequence shown here is derived from an EMBL/GenBank/DDBJ whole genome shotgun (WGS) entry which is preliminary data.</text>
</comment>
<evidence type="ECO:0000313" key="3">
    <source>
        <dbReference type="Proteomes" id="UP000535543"/>
    </source>
</evidence>
<dbReference type="Gene3D" id="1.10.260.40">
    <property type="entry name" value="lambda repressor-like DNA-binding domains"/>
    <property type="match status" value="1"/>
</dbReference>
<feature type="domain" description="HTH cro/C1-type" evidence="1">
    <location>
        <begin position="34"/>
        <end position="81"/>
    </location>
</feature>
<evidence type="ECO:0000313" key="2">
    <source>
        <dbReference type="EMBL" id="NMN98215.1"/>
    </source>
</evidence>
<dbReference type="PROSITE" id="PS50943">
    <property type="entry name" value="HTH_CROC1"/>
    <property type="match status" value="1"/>
</dbReference>
<dbReference type="Pfam" id="PF17765">
    <property type="entry name" value="MLTR_LBD"/>
    <property type="match status" value="1"/>
</dbReference>
<accession>A0A848KHI1</accession>
<evidence type="ECO:0000259" key="1">
    <source>
        <dbReference type="PROSITE" id="PS50943"/>
    </source>
</evidence>
<dbReference type="InterPro" id="IPR041413">
    <property type="entry name" value="MLTR_LBD"/>
</dbReference>
<organism evidence="2 3">
    <name type="scientific">Antrihabitans stalactiti</name>
    <dbReference type="NCBI Taxonomy" id="2584121"/>
    <lineage>
        <taxon>Bacteria</taxon>
        <taxon>Bacillati</taxon>
        <taxon>Actinomycetota</taxon>
        <taxon>Actinomycetes</taxon>
        <taxon>Mycobacteriales</taxon>
        <taxon>Nocardiaceae</taxon>
        <taxon>Antrihabitans</taxon>
    </lineage>
</organism>
<proteinExistence type="predicted"/>
<dbReference type="Gene3D" id="3.30.450.180">
    <property type="match status" value="1"/>
</dbReference>
<dbReference type="RefSeq" id="WP_169592169.1">
    <property type="nucleotide sequence ID" value="NZ_VCQU01000010.1"/>
</dbReference>
<dbReference type="EMBL" id="VCQU01000010">
    <property type="protein sequence ID" value="NMN98215.1"/>
    <property type="molecule type" value="Genomic_DNA"/>
</dbReference>
<dbReference type="AlphaFoldDB" id="A0A848KHI1"/>
<dbReference type="GO" id="GO:0003677">
    <property type="term" value="F:DNA binding"/>
    <property type="evidence" value="ECO:0007669"/>
    <property type="project" value="InterPro"/>
</dbReference>
<protein>
    <submittedName>
        <fullName evidence="2">Helix-turn-helix domain-containing protein</fullName>
    </submittedName>
</protein>
<dbReference type="CDD" id="cd00093">
    <property type="entry name" value="HTH_XRE"/>
    <property type="match status" value="1"/>
</dbReference>
<reference evidence="2 3" key="2">
    <citation type="submission" date="2020-06" db="EMBL/GenBank/DDBJ databases">
        <title>Antribacter stalactiti gen. nov., sp. nov., a new member of the family Nacardiaceae isolated from a cave.</title>
        <authorList>
            <person name="Kim I.S."/>
        </authorList>
    </citation>
    <scope>NUCLEOTIDE SEQUENCE [LARGE SCALE GENOMIC DNA]</scope>
    <source>
        <strain evidence="2 3">YC2-7</strain>
    </source>
</reference>
<dbReference type="InterPro" id="IPR001387">
    <property type="entry name" value="Cro/C1-type_HTH"/>
</dbReference>
<dbReference type="SMART" id="SM00530">
    <property type="entry name" value="HTH_XRE"/>
    <property type="match status" value="1"/>
</dbReference>
<dbReference type="PANTHER" id="PTHR35010">
    <property type="entry name" value="BLL4672 PROTEIN-RELATED"/>
    <property type="match status" value="1"/>
</dbReference>
<dbReference type="Proteomes" id="UP000535543">
    <property type="component" value="Unassembled WGS sequence"/>
</dbReference>
<dbReference type="SUPFAM" id="SSF47413">
    <property type="entry name" value="lambda repressor-like DNA-binding domains"/>
    <property type="match status" value="1"/>
</dbReference>